<keyword evidence="3" id="KW-0472">Membrane</keyword>
<dbReference type="Pfam" id="PF00990">
    <property type="entry name" value="GGDEF"/>
    <property type="match status" value="1"/>
</dbReference>
<name>Q88GQ5_PSEPK</name>
<evidence type="ECO:0000259" key="4">
    <source>
        <dbReference type="PROSITE" id="PS50887"/>
    </source>
</evidence>
<feature type="domain" description="GGDEF" evidence="4">
    <location>
        <begin position="293"/>
        <end position="426"/>
    </location>
</feature>
<dbReference type="PhylomeDB" id="Q88GQ5"/>
<evidence type="ECO:0000313" key="6">
    <source>
        <dbReference type="Proteomes" id="UP000000556"/>
    </source>
</evidence>
<keyword evidence="3" id="KW-0812">Transmembrane</keyword>
<feature type="transmembrane region" description="Helical" evidence="3">
    <location>
        <begin position="80"/>
        <end position="99"/>
    </location>
</feature>
<dbReference type="InterPro" id="IPR029787">
    <property type="entry name" value="Nucleotide_cyclase"/>
</dbReference>
<keyword evidence="6" id="KW-1185">Reference proteome</keyword>
<evidence type="ECO:0000313" key="5">
    <source>
        <dbReference type="EMBL" id="AAN69263.1"/>
    </source>
</evidence>
<dbReference type="InterPro" id="IPR050469">
    <property type="entry name" value="Diguanylate_Cyclase"/>
</dbReference>
<dbReference type="SMART" id="SM00267">
    <property type="entry name" value="GGDEF"/>
    <property type="match status" value="1"/>
</dbReference>
<dbReference type="HOGENOM" id="CLU_000445_11_1_6"/>
<dbReference type="PaxDb" id="160488-PP_3663"/>
<dbReference type="BioCyc" id="PPUT160488:G1G01-3901-MONOMER"/>
<organism evidence="5 6">
    <name type="scientific">Pseudomonas putida (strain ATCC 47054 / DSM 6125 / CFBP 8728 / NCIMB 11950 / KT2440)</name>
    <dbReference type="NCBI Taxonomy" id="160488"/>
    <lineage>
        <taxon>Bacteria</taxon>
        <taxon>Pseudomonadati</taxon>
        <taxon>Pseudomonadota</taxon>
        <taxon>Gammaproteobacteria</taxon>
        <taxon>Pseudomonadales</taxon>
        <taxon>Pseudomonadaceae</taxon>
        <taxon>Pseudomonas</taxon>
    </lineage>
</organism>
<dbReference type="EC" id="2.7.7.65" evidence="1"/>
<dbReference type="Proteomes" id="UP000000556">
    <property type="component" value="Chromosome"/>
</dbReference>
<dbReference type="InterPro" id="IPR000160">
    <property type="entry name" value="GGDEF_dom"/>
</dbReference>
<gene>
    <name evidence="5" type="ordered locus">PP_3663</name>
</gene>
<dbReference type="GO" id="GO:0005886">
    <property type="term" value="C:plasma membrane"/>
    <property type="evidence" value="ECO:0007669"/>
    <property type="project" value="TreeGrafter"/>
</dbReference>
<dbReference type="GO" id="GO:0043709">
    <property type="term" value="P:cell adhesion involved in single-species biofilm formation"/>
    <property type="evidence" value="ECO:0007669"/>
    <property type="project" value="TreeGrafter"/>
</dbReference>
<evidence type="ECO:0000256" key="2">
    <source>
        <dbReference type="ARBA" id="ARBA00034247"/>
    </source>
</evidence>
<reference evidence="5 6" key="1">
    <citation type="journal article" date="2002" name="Environ. Microbiol.">
        <title>Complete genome sequence and comparative analysis of the metabolically versatile Pseudomonas putida KT2440.</title>
        <authorList>
            <person name="Nelson K.E."/>
            <person name="Weinel C."/>
            <person name="Paulsen I.T."/>
            <person name="Dodson R.J."/>
            <person name="Hilbert H."/>
            <person name="Martins dos Santos V.A."/>
            <person name="Fouts D.E."/>
            <person name="Gill S.R."/>
            <person name="Pop M."/>
            <person name="Holmes M."/>
            <person name="Brinkac L."/>
            <person name="Beanan M."/>
            <person name="DeBoy R.T."/>
            <person name="Daugherty S."/>
            <person name="Kolonay J."/>
            <person name="Madupu R."/>
            <person name="Nelson W."/>
            <person name="White O."/>
            <person name="Peterson J."/>
            <person name="Khouri H."/>
            <person name="Hance I."/>
            <person name="Chris Lee P."/>
            <person name="Holtzapple E."/>
            <person name="Scanlan D."/>
            <person name="Tran K."/>
            <person name="Moazzez A."/>
            <person name="Utterback T."/>
            <person name="Rizzo M."/>
            <person name="Lee K."/>
            <person name="Kosack D."/>
            <person name="Moestl D."/>
            <person name="Wedler H."/>
            <person name="Lauber J."/>
            <person name="Stjepandic D."/>
            <person name="Hoheisel J."/>
            <person name="Straetz M."/>
            <person name="Heim S."/>
            <person name="Kiewitz C."/>
            <person name="Eisen J.A."/>
            <person name="Timmis K.N."/>
            <person name="Dusterhoft A."/>
            <person name="Tummler B."/>
            <person name="Fraser C.M."/>
        </authorList>
    </citation>
    <scope>NUCLEOTIDE SEQUENCE [LARGE SCALE GENOMIC DNA]</scope>
    <source>
        <strain evidence="6">ATCC 47054 / DSM 6125 / CFBP 8728 / NCIMB 11950 / KT2440</strain>
    </source>
</reference>
<dbReference type="CDD" id="cd01949">
    <property type="entry name" value="GGDEF"/>
    <property type="match status" value="1"/>
</dbReference>
<dbReference type="InterPro" id="IPR043128">
    <property type="entry name" value="Rev_trsase/Diguanyl_cyclase"/>
</dbReference>
<feature type="transmembrane region" description="Helical" evidence="3">
    <location>
        <begin position="138"/>
        <end position="155"/>
    </location>
</feature>
<evidence type="ECO:0000256" key="1">
    <source>
        <dbReference type="ARBA" id="ARBA00012528"/>
    </source>
</evidence>
<evidence type="ECO:0000256" key="3">
    <source>
        <dbReference type="SAM" id="Phobius"/>
    </source>
</evidence>
<dbReference type="eggNOG" id="COG2199">
    <property type="taxonomic scope" value="Bacteria"/>
</dbReference>
<dbReference type="GO" id="GO:1902201">
    <property type="term" value="P:negative regulation of bacterial-type flagellum-dependent cell motility"/>
    <property type="evidence" value="ECO:0007669"/>
    <property type="project" value="TreeGrafter"/>
</dbReference>
<dbReference type="Gene3D" id="3.30.70.270">
    <property type="match status" value="1"/>
</dbReference>
<dbReference type="STRING" id="160488.PP_3663"/>
<protein>
    <recommendedName>
        <fullName evidence="1">diguanylate cyclase</fullName>
        <ecNumber evidence="1">2.7.7.65</ecNumber>
    </recommendedName>
</protein>
<dbReference type="GO" id="GO:0052621">
    <property type="term" value="F:diguanylate cyclase activity"/>
    <property type="evidence" value="ECO:0007669"/>
    <property type="project" value="UniProtKB-EC"/>
</dbReference>
<dbReference type="EMBL" id="AE015451">
    <property type="protein sequence ID" value="AAN69263.1"/>
    <property type="molecule type" value="Genomic_DNA"/>
</dbReference>
<feature type="transmembrane region" description="Helical" evidence="3">
    <location>
        <begin position="193"/>
        <end position="216"/>
    </location>
</feature>
<reference evidence="5 6" key="2">
    <citation type="journal article" date="2016" name="Environ. Microbiol.">
        <title>The revisited genome of Pseudomonas putida KT2440 enlightens its value as a robust metabolic chassis.</title>
        <authorList>
            <person name="Belda E."/>
            <person name="van Heck R.G."/>
            <person name="Lopez-Sanchez M.J."/>
            <person name="Cruveiller S."/>
            <person name="Barbe V."/>
            <person name="Fraser C."/>
            <person name="Klenk H.P."/>
            <person name="Petersen J."/>
            <person name="Morgat A."/>
            <person name="Nikel P.I."/>
            <person name="Vallenet D."/>
            <person name="Rouy Z."/>
            <person name="Sekowska A."/>
            <person name="Martins Dos Santos V.A."/>
            <person name="de Lorenzo V."/>
            <person name="Danchin A."/>
            <person name="Medigue C."/>
        </authorList>
    </citation>
    <scope>NUCLEOTIDE SEQUENCE [LARGE SCALE GENOMIC DNA]</scope>
    <source>
        <strain evidence="6">ATCC 47054 / DSM 6125 / CFBP 8728 / NCIMB 11950 / KT2440</strain>
    </source>
</reference>
<comment type="catalytic activity">
    <reaction evidence="2">
        <text>2 GTP = 3',3'-c-di-GMP + 2 diphosphate</text>
        <dbReference type="Rhea" id="RHEA:24898"/>
        <dbReference type="ChEBI" id="CHEBI:33019"/>
        <dbReference type="ChEBI" id="CHEBI:37565"/>
        <dbReference type="ChEBI" id="CHEBI:58805"/>
        <dbReference type="EC" id="2.7.7.65"/>
    </reaction>
</comment>
<dbReference type="OrthoDB" id="9813903at2"/>
<feature type="transmembrane region" description="Helical" evidence="3">
    <location>
        <begin position="42"/>
        <end position="68"/>
    </location>
</feature>
<dbReference type="PROSITE" id="PS50887">
    <property type="entry name" value="GGDEF"/>
    <property type="match status" value="1"/>
</dbReference>
<dbReference type="NCBIfam" id="TIGR00254">
    <property type="entry name" value="GGDEF"/>
    <property type="match status" value="1"/>
</dbReference>
<accession>Q88GQ5</accession>
<dbReference type="AlphaFoldDB" id="Q88GQ5"/>
<dbReference type="PATRIC" id="fig|160488.4.peg.3898"/>
<keyword evidence="3" id="KW-1133">Transmembrane helix</keyword>
<proteinExistence type="predicted"/>
<feature type="transmembrane region" description="Helical" evidence="3">
    <location>
        <begin position="222"/>
        <end position="246"/>
    </location>
</feature>
<sequence>MILLPTALCQGLDYNVQATVQGPSERDHDRIQSGLFPLTRQANAYMALDPPTMLTISVALAAAAALYLAIEWRSVRETSLLYWSAGFATITVGSTLALLRGIGLLFIGIWFANGLLVVAHVFFLIGVLRFTQERLSRAWLMIVLVWFALLLLPVGPQWSKVMLMVNSLLVASLTLKASFLLRPHGKSLSVGAVQLRYVLLIHGLFYVAKAAIAITPGTLIDLATFGGLIIQVSLVEGAMAIMLIALSMTGTVRYRREERIARLAARDPLTALYNRRALEVRAGHFFKDVSPAQPGALLLIDIDNFKLVNDLHGHIAGDRLLIALSEMIRTALPERSLAARLGGDEFVILLSGASSERVMELGSGLREQFQQYADKTVPTPQAVTLSIGANVFDQPPASLAALIEQGDVALYQSKRGGRDSIRFFERAVVELRQ</sequence>
<feature type="transmembrane region" description="Helical" evidence="3">
    <location>
        <begin position="161"/>
        <end position="181"/>
    </location>
</feature>
<dbReference type="SUPFAM" id="SSF55073">
    <property type="entry name" value="Nucleotide cyclase"/>
    <property type="match status" value="1"/>
</dbReference>
<dbReference type="PANTHER" id="PTHR45138:SF9">
    <property type="entry name" value="DIGUANYLATE CYCLASE DGCM-RELATED"/>
    <property type="match status" value="1"/>
</dbReference>
<dbReference type="PANTHER" id="PTHR45138">
    <property type="entry name" value="REGULATORY COMPONENTS OF SENSORY TRANSDUCTION SYSTEM"/>
    <property type="match status" value="1"/>
</dbReference>
<dbReference type="KEGG" id="ppu:PP_3663"/>
<feature type="transmembrane region" description="Helical" evidence="3">
    <location>
        <begin position="105"/>
        <end position="126"/>
    </location>
</feature>